<dbReference type="GO" id="GO:0044550">
    <property type="term" value="P:secondary metabolite biosynthetic process"/>
    <property type="evidence" value="ECO:0007669"/>
    <property type="project" value="UniProtKB-ARBA"/>
</dbReference>
<keyword evidence="5" id="KW-0045">Antibiotic biosynthesis</keyword>
<dbReference type="SUPFAM" id="SSF52777">
    <property type="entry name" value="CoA-dependent acyltransferases"/>
    <property type="match status" value="2"/>
</dbReference>
<feature type="non-terminal residue" evidence="7">
    <location>
        <position position="1"/>
    </location>
</feature>
<dbReference type="InterPro" id="IPR023213">
    <property type="entry name" value="CAT-like_dom_sf"/>
</dbReference>
<dbReference type="CDD" id="cd19534">
    <property type="entry name" value="E_NRPS"/>
    <property type="match status" value="1"/>
</dbReference>
<evidence type="ECO:0000256" key="3">
    <source>
        <dbReference type="ARBA" id="ARBA00022450"/>
    </source>
</evidence>
<keyword evidence="3" id="KW-0596">Phosphopantetheine</keyword>
<keyword evidence="4" id="KW-0597">Phosphoprotein</keyword>
<dbReference type="GO" id="GO:0017000">
    <property type="term" value="P:antibiotic biosynthetic process"/>
    <property type="evidence" value="ECO:0007669"/>
    <property type="project" value="UniProtKB-KW"/>
</dbReference>
<dbReference type="Proteomes" id="UP000234803">
    <property type="component" value="Unassembled WGS sequence"/>
</dbReference>
<dbReference type="Pfam" id="PF13193">
    <property type="entry name" value="AMP-binding_C"/>
    <property type="match status" value="1"/>
</dbReference>
<dbReference type="GO" id="GO:0003824">
    <property type="term" value="F:catalytic activity"/>
    <property type="evidence" value="ECO:0007669"/>
    <property type="project" value="InterPro"/>
</dbReference>
<dbReference type="Gene3D" id="3.30.559.10">
    <property type="entry name" value="Chloramphenicol acetyltransferase-like domain"/>
    <property type="match status" value="1"/>
</dbReference>
<dbReference type="GO" id="GO:0031177">
    <property type="term" value="F:phosphopantetheine binding"/>
    <property type="evidence" value="ECO:0007669"/>
    <property type="project" value="InterPro"/>
</dbReference>
<comment type="cofactor">
    <cofactor evidence="1">
        <name>pantetheine 4'-phosphate</name>
        <dbReference type="ChEBI" id="CHEBI:47942"/>
    </cofactor>
</comment>
<dbReference type="FunFam" id="1.10.1200.10:FF:000005">
    <property type="entry name" value="Nonribosomal peptide synthetase 1"/>
    <property type="match status" value="1"/>
</dbReference>
<evidence type="ECO:0000256" key="1">
    <source>
        <dbReference type="ARBA" id="ARBA00001957"/>
    </source>
</evidence>
<dbReference type="InterPro" id="IPR001242">
    <property type="entry name" value="Condensation_dom"/>
</dbReference>
<dbReference type="PANTHER" id="PTHR45398:SF1">
    <property type="entry name" value="ENZYME, PUTATIVE (JCVI)-RELATED"/>
    <property type="match status" value="1"/>
</dbReference>
<proteinExistence type="inferred from homology"/>
<feature type="domain" description="Carrier" evidence="6">
    <location>
        <begin position="278"/>
        <end position="352"/>
    </location>
</feature>
<dbReference type="SUPFAM" id="SSF56801">
    <property type="entry name" value="Acetyl-CoA synthetase-like"/>
    <property type="match status" value="1"/>
</dbReference>
<dbReference type="SUPFAM" id="SSF47336">
    <property type="entry name" value="ACP-like"/>
    <property type="match status" value="1"/>
</dbReference>
<protein>
    <submittedName>
        <fullName evidence="7">Non-ribosomal peptide synthetase</fullName>
    </submittedName>
</protein>
<dbReference type="NCBIfam" id="TIGR01720">
    <property type="entry name" value="NRPS-para261"/>
    <property type="match status" value="1"/>
</dbReference>
<dbReference type="InterPro" id="IPR009081">
    <property type="entry name" value="PP-bd_ACP"/>
</dbReference>
<dbReference type="SMART" id="SM01294">
    <property type="entry name" value="PKS_PP_betabranch"/>
    <property type="match status" value="1"/>
</dbReference>
<evidence type="ECO:0000313" key="7">
    <source>
        <dbReference type="EMBL" id="PLS05456.1"/>
    </source>
</evidence>
<dbReference type="InterPro" id="IPR045851">
    <property type="entry name" value="AMP-bd_C_sf"/>
</dbReference>
<dbReference type="InterPro" id="IPR025110">
    <property type="entry name" value="AMP-bd_C"/>
</dbReference>
<dbReference type="Pfam" id="PF00550">
    <property type="entry name" value="PP-binding"/>
    <property type="match status" value="1"/>
</dbReference>
<dbReference type="Pfam" id="PF00668">
    <property type="entry name" value="Condensation"/>
    <property type="match status" value="1"/>
</dbReference>
<name>A0A9Q6A6M2_9BACI</name>
<dbReference type="InterPro" id="IPR010060">
    <property type="entry name" value="NRPS_synth"/>
</dbReference>
<dbReference type="Gene3D" id="2.30.38.10">
    <property type="entry name" value="Luciferase, Domain 3"/>
    <property type="match status" value="1"/>
</dbReference>
<dbReference type="RefSeq" id="WP_142367109.1">
    <property type="nucleotide sequence ID" value="NZ_PGUV01000014.1"/>
</dbReference>
<dbReference type="Gene3D" id="3.30.300.30">
    <property type="match status" value="1"/>
</dbReference>
<dbReference type="SMART" id="SM00823">
    <property type="entry name" value="PKS_PP"/>
    <property type="match status" value="1"/>
</dbReference>
<reference evidence="7 8" key="1">
    <citation type="submission" date="2017-12" db="EMBL/GenBank/DDBJ databases">
        <title>Comparative Functional Genomics of Dry Heat Resistant strains isolated from the Viking Spacecraft.</title>
        <authorList>
            <person name="Seuylemezian A."/>
            <person name="Cooper K."/>
            <person name="Vaishampayan P."/>
        </authorList>
    </citation>
    <scope>NUCLEOTIDE SEQUENCE [LARGE SCALE GENOMIC DNA]</scope>
    <source>
        <strain evidence="7 8">V48-19</strain>
    </source>
</reference>
<dbReference type="Pfam" id="PF00501">
    <property type="entry name" value="AMP-binding"/>
    <property type="match status" value="1"/>
</dbReference>
<dbReference type="FunFam" id="3.30.300.30:FF:000010">
    <property type="entry name" value="Enterobactin synthetase component F"/>
    <property type="match status" value="1"/>
</dbReference>
<dbReference type="PANTHER" id="PTHR45398">
    <property type="match status" value="1"/>
</dbReference>
<evidence type="ECO:0000256" key="2">
    <source>
        <dbReference type="ARBA" id="ARBA00006432"/>
    </source>
</evidence>
<evidence type="ECO:0000256" key="5">
    <source>
        <dbReference type="ARBA" id="ARBA00023194"/>
    </source>
</evidence>
<dbReference type="FunFam" id="2.30.38.10:FF:000001">
    <property type="entry name" value="Non-ribosomal peptide synthetase PvdI"/>
    <property type="match status" value="1"/>
</dbReference>
<dbReference type="EMBL" id="PGUV01000014">
    <property type="protein sequence ID" value="PLS05456.1"/>
    <property type="molecule type" value="Genomic_DNA"/>
</dbReference>
<dbReference type="GO" id="GO:0008610">
    <property type="term" value="P:lipid biosynthetic process"/>
    <property type="evidence" value="ECO:0007669"/>
    <property type="project" value="UniProtKB-ARBA"/>
</dbReference>
<evidence type="ECO:0000256" key="4">
    <source>
        <dbReference type="ARBA" id="ARBA00022553"/>
    </source>
</evidence>
<dbReference type="InterPro" id="IPR020806">
    <property type="entry name" value="PKS_PP-bd"/>
</dbReference>
<dbReference type="AlphaFoldDB" id="A0A9Q6A6M2"/>
<evidence type="ECO:0000313" key="8">
    <source>
        <dbReference type="Proteomes" id="UP000234803"/>
    </source>
</evidence>
<gene>
    <name evidence="7" type="ORF">CUU63_15410</name>
</gene>
<dbReference type="Gene3D" id="3.30.559.30">
    <property type="entry name" value="Nonribosomal peptide synthetase, condensation domain"/>
    <property type="match status" value="1"/>
</dbReference>
<dbReference type="InterPro" id="IPR000873">
    <property type="entry name" value="AMP-dep_synth/lig_dom"/>
</dbReference>
<comment type="caution">
    <text evidence="7">The sequence shown here is derived from an EMBL/GenBank/DDBJ whole genome shotgun (WGS) entry which is preliminary data.</text>
</comment>
<dbReference type="Gene3D" id="1.10.1200.10">
    <property type="entry name" value="ACP-like"/>
    <property type="match status" value="1"/>
</dbReference>
<comment type="similarity">
    <text evidence="2">Belongs to the ATP-dependent AMP-binding enzyme family.</text>
</comment>
<dbReference type="InterPro" id="IPR036736">
    <property type="entry name" value="ACP-like_sf"/>
</dbReference>
<dbReference type="InterPro" id="IPR006162">
    <property type="entry name" value="Ppantetheine_attach_site"/>
</dbReference>
<dbReference type="PROSITE" id="PS00012">
    <property type="entry name" value="PHOSPHOPANTETHEINE"/>
    <property type="match status" value="1"/>
</dbReference>
<sequence length="827" mass="93011">HVIDEAIRLDITRLNDYFETNGVTITFLPTQLAEQFMELENTSLRVLLTGGDKLKRAVKKPYKLINNYGPTENTVVATSTEIYPEEGSLSIGRAIANTRVYILSESHQVQPEGVAGELCVAGRGLARGYLNREDETAKRFVADPFVPGERMYKTGDLVKWTGGGIEYIGRIDQQVKVRGYRIELSEIEVQLAQLSEVQDAAVTAVKDKGGNTAIAAYVTPETADIEALKSALKETLPDYMIPAFWVTLNELPVTANGKVDRKALPEPDIEAGGGEYKAPSTDMEELLAGIWQDVLGISEVGVGDNFFSLGGDSIKGIQMASRLNQHGWKLEMKDLFQHPTIEELTQYVERAEGKQADQGPVEGEVILTPIQRWFFEKNFTNKHHWNQSVMLHSAKGFDPERVEKTLQALIEHHDALRMVYREENGDIIQAYKRIDECEVSFEIVDLYGSDEDMLKSQIKVLADSLQSSLDLQNGPLLKGELYRTEAGDHLLIAVHHLVVDGVSWRILLEDFASGYVQAENEEKIVFPQKTNSFKDWAEELAAFSQSAHLLQQAEYWAQIDAEEVSAVPKDDETEERIVKHTSSVICELNEEDTKHLLTDVHQPYGTEINDILLSALGLTMKEWTDGVKIGINLEGHGREDIIPNVNISRTVGWFTAQYPVVLDMSETDVSAVIKAVKENLRRVPDKGVGYGILRYFTEQAEAQGFTPEISFNYLGQFDSEVKTDFFEPSAFDMGRQVSEESEALYALSFSGMIRNGRFVLSCSYNEKEYERATVEAQMERFKENLLLIIRHCTEKEDKEFTPSDFSAGDLEMDEMGDIFDMLEENLK</sequence>
<organism evidence="7 8">
    <name type="scientific">Bacillus halotolerans</name>
    <dbReference type="NCBI Taxonomy" id="260554"/>
    <lineage>
        <taxon>Bacteria</taxon>
        <taxon>Bacillati</taxon>
        <taxon>Bacillota</taxon>
        <taxon>Bacilli</taxon>
        <taxon>Bacillales</taxon>
        <taxon>Bacillaceae</taxon>
        <taxon>Bacillus</taxon>
    </lineage>
</organism>
<evidence type="ECO:0000259" key="6">
    <source>
        <dbReference type="PROSITE" id="PS50075"/>
    </source>
</evidence>
<dbReference type="PROSITE" id="PS50075">
    <property type="entry name" value="CARRIER"/>
    <property type="match status" value="1"/>
</dbReference>
<dbReference type="Gene3D" id="3.40.50.980">
    <property type="match status" value="1"/>
</dbReference>
<accession>A0A9Q6A6M2</accession>